<evidence type="ECO:0008006" key="4">
    <source>
        <dbReference type="Google" id="ProtNLM"/>
    </source>
</evidence>
<keyword evidence="3" id="KW-1185">Reference proteome</keyword>
<dbReference type="Proteomes" id="UP000717585">
    <property type="component" value="Unassembled WGS sequence"/>
</dbReference>
<feature type="chain" id="PRO_5035215155" description="Phospholipase C/D domain-containing protein" evidence="1">
    <location>
        <begin position="18"/>
        <end position="255"/>
    </location>
</feature>
<evidence type="ECO:0000313" key="2">
    <source>
        <dbReference type="EMBL" id="KAG9393825.1"/>
    </source>
</evidence>
<evidence type="ECO:0000256" key="1">
    <source>
        <dbReference type="SAM" id="SignalP"/>
    </source>
</evidence>
<evidence type="ECO:0000313" key="3">
    <source>
        <dbReference type="Proteomes" id="UP000717585"/>
    </source>
</evidence>
<sequence length="255" mass="28859">MRFAFFSLFIAITLCWSHETHQMLGYNITTDFDDVFGTVEERAAFIAAAAVPDAFKKIDMTYHSDEFALALLAYAHEHPDYHGFPAEPFALGYCCHLIEDAVAHHKHSIADHHYHDVSKATDAVLQLQALVWYTHFFPTPAVAASLVYDAANYAGMKEGKLSKFVDESDKFNHDGQKDFHDYSNDSIKKHLDVIEGDLCDHKHLAWPADERALGWSWNACASFIKAQQTSFDPKANYQAAMQFVENLFASRDDIC</sequence>
<protein>
    <recommendedName>
        <fullName evidence="4">Phospholipase C/D domain-containing protein</fullName>
    </recommendedName>
</protein>
<feature type="signal peptide" evidence="1">
    <location>
        <begin position="1"/>
        <end position="17"/>
    </location>
</feature>
<name>A0A8J6AXA4_9EUKA</name>
<dbReference type="EMBL" id="JAHDYR010000020">
    <property type="protein sequence ID" value="KAG9393825.1"/>
    <property type="molecule type" value="Genomic_DNA"/>
</dbReference>
<gene>
    <name evidence="2" type="ORF">J8273_4688</name>
</gene>
<proteinExistence type="predicted"/>
<keyword evidence="1" id="KW-0732">Signal</keyword>
<reference evidence="2" key="1">
    <citation type="submission" date="2021-05" db="EMBL/GenBank/DDBJ databases">
        <title>A free-living protist that lacks canonical eukaryotic 1 DNA replication and segregation systems.</title>
        <authorList>
            <person name="Salas-Leiva D.E."/>
            <person name="Tromer E.C."/>
            <person name="Curtis B.A."/>
            <person name="Jerlstrom-Hultqvist J."/>
            <person name="Kolisko M."/>
            <person name="Yi Z."/>
            <person name="Salas-Leiva J.S."/>
            <person name="Gallot-Lavallee L."/>
            <person name="Kops G.J.P.L."/>
            <person name="Archibald J.M."/>
            <person name="Simpson A.G.B."/>
            <person name="Roger A.J."/>
        </authorList>
    </citation>
    <scope>NUCLEOTIDE SEQUENCE</scope>
    <source>
        <strain evidence="2">BICM</strain>
    </source>
</reference>
<comment type="caution">
    <text evidence="2">The sequence shown here is derived from an EMBL/GenBank/DDBJ whole genome shotgun (WGS) entry which is preliminary data.</text>
</comment>
<organism evidence="2 3">
    <name type="scientific">Carpediemonas membranifera</name>
    <dbReference type="NCBI Taxonomy" id="201153"/>
    <lineage>
        <taxon>Eukaryota</taxon>
        <taxon>Metamonada</taxon>
        <taxon>Carpediemonas-like organisms</taxon>
        <taxon>Carpediemonas</taxon>
    </lineage>
</organism>
<dbReference type="AlphaFoldDB" id="A0A8J6AXA4"/>
<accession>A0A8J6AXA4</accession>